<organism evidence="2 3">
    <name type="scientific">SAR324 cluster bacterium</name>
    <dbReference type="NCBI Taxonomy" id="2024889"/>
    <lineage>
        <taxon>Bacteria</taxon>
        <taxon>Deltaproteobacteria</taxon>
        <taxon>SAR324 cluster</taxon>
    </lineage>
</organism>
<feature type="transmembrane region" description="Helical" evidence="1">
    <location>
        <begin position="6"/>
        <end position="31"/>
    </location>
</feature>
<sequence>TYLLGWQWVALGSLIIINVVFFQQGIMGWVMEKWPDLFGIKVDEDVVSAKGTNSVNNKVVS</sequence>
<evidence type="ECO:0000256" key="1">
    <source>
        <dbReference type="SAM" id="Phobius"/>
    </source>
</evidence>
<reference evidence="2 3" key="1">
    <citation type="submission" date="2018-06" db="EMBL/GenBank/DDBJ databases">
        <title>Combined omics and stable isotope probing to characterize newly discovered Mariana Back-Arc vent microbial communities.</title>
        <authorList>
            <person name="Trembath-Reichert E."/>
            <person name="Huber J.A."/>
        </authorList>
    </citation>
    <scope>NUCLEOTIDE SEQUENCE [LARGE SCALE GENOMIC DNA]</scope>
    <source>
        <strain evidence="2">MAG 151</strain>
    </source>
</reference>
<name>A0A432H3V7_9DELT</name>
<keyword evidence="1" id="KW-0812">Transmembrane</keyword>
<protein>
    <submittedName>
        <fullName evidence="2">Branched-chain amino acid ABC transporter permease</fullName>
    </submittedName>
</protein>
<gene>
    <name evidence="2" type="ORF">DSY93_04685</name>
</gene>
<accession>A0A432H3V7</accession>
<evidence type="ECO:0000313" key="3">
    <source>
        <dbReference type="Proteomes" id="UP000288322"/>
    </source>
</evidence>
<comment type="caution">
    <text evidence="2">The sequence shown here is derived from an EMBL/GenBank/DDBJ whole genome shotgun (WGS) entry which is preliminary data.</text>
</comment>
<dbReference type="Proteomes" id="UP000288322">
    <property type="component" value="Unassembled WGS sequence"/>
</dbReference>
<evidence type="ECO:0000313" key="2">
    <source>
        <dbReference type="EMBL" id="RTZ90458.1"/>
    </source>
</evidence>
<dbReference type="EMBL" id="QNZH01000131">
    <property type="protein sequence ID" value="RTZ90458.1"/>
    <property type="molecule type" value="Genomic_DNA"/>
</dbReference>
<proteinExistence type="predicted"/>
<feature type="non-terminal residue" evidence="2">
    <location>
        <position position="1"/>
    </location>
</feature>
<dbReference type="AlphaFoldDB" id="A0A432H3V7"/>
<keyword evidence="1" id="KW-1133">Transmembrane helix</keyword>
<keyword evidence="1" id="KW-0472">Membrane</keyword>